<feature type="region of interest" description="Disordered" evidence="1">
    <location>
        <begin position="1"/>
        <end position="64"/>
    </location>
</feature>
<evidence type="ECO:0000313" key="3">
    <source>
        <dbReference type="EnsemblPlants" id="Kaladp0030s0032.1.v1.1"/>
    </source>
</evidence>
<evidence type="ECO:0000259" key="2">
    <source>
        <dbReference type="PROSITE" id="PS50013"/>
    </source>
</evidence>
<dbReference type="InterPro" id="IPR023780">
    <property type="entry name" value="Chromo_domain"/>
</dbReference>
<dbReference type="Gramene" id="Kaladp0030s0032.1.v1.1">
    <property type="protein sequence ID" value="Kaladp0030s0032.1.v1.1"/>
    <property type="gene ID" value="Kaladp0030s0032.v1.1"/>
</dbReference>
<dbReference type="EnsemblPlants" id="Kaladp0030s0032.1.v1.1">
    <property type="protein sequence ID" value="Kaladp0030s0032.1.v1.1"/>
    <property type="gene ID" value="Kaladp0030s0032.v1.1"/>
</dbReference>
<organism evidence="3 4">
    <name type="scientific">Kalanchoe fedtschenkoi</name>
    <name type="common">Lavender scallops</name>
    <name type="synonym">South American air plant</name>
    <dbReference type="NCBI Taxonomy" id="63787"/>
    <lineage>
        <taxon>Eukaryota</taxon>
        <taxon>Viridiplantae</taxon>
        <taxon>Streptophyta</taxon>
        <taxon>Embryophyta</taxon>
        <taxon>Tracheophyta</taxon>
        <taxon>Spermatophyta</taxon>
        <taxon>Magnoliopsida</taxon>
        <taxon>eudicotyledons</taxon>
        <taxon>Gunneridae</taxon>
        <taxon>Pentapetalae</taxon>
        <taxon>Saxifragales</taxon>
        <taxon>Crassulaceae</taxon>
        <taxon>Kalanchoe</taxon>
    </lineage>
</organism>
<accession>A0A7N0ZT04</accession>
<dbReference type="Gene3D" id="2.40.50.40">
    <property type="match status" value="1"/>
</dbReference>
<dbReference type="InterPro" id="IPR000953">
    <property type="entry name" value="Chromo/chromo_shadow_dom"/>
</dbReference>
<dbReference type="PANTHER" id="PTHR43473">
    <property type="entry name" value="MAGNESIUM-CHELATASE SUBUNIT CHLD, CHLOROPLASTIC"/>
    <property type="match status" value="1"/>
</dbReference>
<evidence type="ECO:0000256" key="1">
    <source>
        <dbReference type="SAM" id="MobiDB-lite"/>
    </source>
</evidence>
<dbReference type="SUPFAM" id="SSF54160">
    <property type="entry name" value="Chromo domain-like"/>
    <property type="match status" value="1"/>
</dbReference>
<dbReference type="PROSITE" id="PS50013">
    <property type="entry name" value="CHROMO_2"/>
    <property type="match status" value="1"/>
</dbReference>
<name>A0A7N0ZT04_KALFE</name>
<feature type="domain" description="Chromo" evidence="2">
    <location>
        <begin position="193"/>
        <end position="229"/>
    </location>
</feature>
<sequence>MQDKQGAVEVSRPGGHTRWLSDPQNQQPPPPPPPQQNQDSQEDQKDEEEKEDEDDKEDENEQDQIREKFIFDAECGLIDEKLLFLRSKLRDIKERLGEQKMLYFQKIEADTSNRCFQKKKQVKSATAQEAIYECKAREAFVGVQGAVVDFQHRRSKAAPYQKLRREEDIQKTRKVFVEKTDMRAKRMAGKAGALAERIIADRISKEGSGDVTIEYMVKWQGLSYADATWHLLSFCGSFWNSDTVAIRSVIEEETGKKCNCPGGYRRVQGSFTCYISEFKGITQTG</sequence>
<dbReference type="PANTHER" id="PTHR43473:SF2">
    <property type="entry name" value="MAGNESIUM-CHELATASE SUBUNIT CHLD, CHLOROPLASTIC"/>
    <property type="match status" value="1"/>
</dbReference>
<dbReference type="AlphaFoldDB" id="A0A7N0ZT04"/>
<dbReference type="Pfam" id="PF00385">
    <property type="entry name" value="Chromo"/>
    <property type="match status" value="1"/>
</dbReference>
<reference evidence="3" key="1">
    <citation type="submission" date="2021-01" db="UniProtKB">
        <authorList>
            <consortium name="EnsemblPlants"/>
        </authorList>
    </citation>
    <scope>IDENTIFICATION</scope>
</reference>
<feature type="compositionally biased region" description="Acidic residues" evidence="1">
    <location>
        <begin position="40"/>
        <end position="62"/>
    </location>
</feature>
<protein>
    <recommendedName>
        <fullName evidence="2">Chromo domain-containing protein</fullName>
    </recommendedName>
</protein>
<evidence type="ECO:0000313" key="4">
    <source>
        <dbReference type="Proteomes" id="UP000594263"/>
    </source>
</evidence>
<proteinExistence type="predicted"/>
<dbReference type="InterPro" id="IPR016197">
    <property type="entry name" value="Chromo-like_dom_sf"/>
</dbReference>
<feature type="compositionally biased region" description="Pro residues" evidence="1">
    <location>
        <begin position="26"/>
        <end position="35"/>
    </location>
</feature>
<dbReference type="Proteomes" id="UP000594263">
    <property type="component" value="Unplaced"/>
</dbReference>
<keyword evidence="4" id="KW-1185">Reference proteome</keyword>